<sequence length="874" mass="90482">MPAPFTADQAFIVEAPQFAVDTKVVRTVFPPSGAIGAYGDRLPYIILNDAALPWERSPIPGGALPDPANSASWLALLVLTGDDIVAEAPCSVQALLTADGNTLKPQLALSSVSPEVLASQCRTVTLKGAAFSAVTPAPEDLPFLVHCREVQSAGEGDVVVSVVLANRLPIADTVPARYHVHLVSLEGFAAYLGPKGQSIPQRAGGGVIMDVQMASMASWTFVSTPQSGLSFEQLMQGLIDSQAVTPSLRLPLPTTGGLPKAITDRLTDGYVAATYAPGAGNSSFAWYRGPLSPVLPQPLPTVGNPAVAIREAAAADELAIYVAGDGVFDLSFAAAWNIGRALALSDANFAASTVNLRRASKASLARLAHRLNVPQALNAPDLLKLAAELGAADQGGDAGTLPARRTLRPGLSRSFIHPRDVLALPSAAPNLAQNLSDHLAGLAKWLIKLRSLATLPFAHLVPDPAMLPVESIRFFHMDAGWIDALTAGAMSLCVQDSQDLALMQAMRSEIQTLIAAAPSAKSGVLIRSQVVSGWPHLVISASQGGTPVTIVRDDCLSSDVRMCLFDALPDLVTLREPYHGLQFGIAEAGVVPRLTAQSAGLGSKLAVAPLKPTFRKVTAGSVDGVLDVAAFAAALEFAAGTLPCDSSTVIEWNQTALTTTLVSERQVSTQIPPSSFASAGTAQITLVTGGVRSEPVDFVIGVAMGSATAAGTAFAGCSPPEDKDRVAESATMLSSVGAGYVIDGMSSYAAPAGIPGFKLHVTGQNFDTSAVVLFDNAAASTTFVSATELIADILPAFIASEGQFPIAVTNVQIWSNSLTFYVTRPRQPAISLLEPSTAMLGATGLTLVVTAGGGSGNFALQLAIEPQSQSFASP</sequence>
<proteinExistence type="predicted"/>
<accession>F4QUA6</accession>
<dbReference type="Proteomes" id="UP000006512">
    <property type="component" value="Unassembled WGS sequence"/>
</dbReference>
<dbReference type="InterPro" id="IPR002909">
    <property type="entry name" value="IPT_dom"/>
</dbReference>
<dbReference type="InterPro" id="IPR013783">
    <property type="entry name" value="Ig-like_fold"/>
</dbReference>
<dbReference type="eggNOG" id="ENOG502Z976">
    <property type="taxonomic scope" value="Bacteria"/>
</dbReference>
<dbReference type="HOGENOM" id="CLU_016041_0_0_5"/>
<protein>
    <recommendedName>
        <fullName evidence="1">IPT/TIG domain-containing protein</fullName>
    </recommendedName>
</protein>
<dbReference type="AlphaFoldDB" id="F4QUA6"/>
<dbReference type="RefSeq" id="WP_006275528.1">
    <property type="nucleotide sequence ID" value="NZ_GL883081.1"/>
</dbReference>
<evidence type="ECO:0000313" key="3">
    <source>
        <dbReference type="Proteomes" id="UP000006512"/>
    </source>
</evidence>
<gene>
    <name evidence="2" type="ORF">ABI_47540</name>
</gene>
<dbReference type="SUPFAM" id="SSF81296">
    <property type="entry name" value="E set domains"/>
    <property type="match status" value="1"/>
</dbReference>
<dbReference type="OrthoDB" id="4846903at2"/>
<dbReference type="STRING" id="715226.ABI_47540"/>
<keyword evidence="3" id="KW-1185">Reference proteome</keyword>
<dbReference type="InterPro" id="IPR014756">
    <property type="entry name" value="Ig_E-set"/>
</dbReference>
<evidence type="ECO:0000259" key="1">
    <source>
        <dbReference type="Pfam" id="PF01833"/>
    </source>
</evidence>
<reference evidence="3" key="1">
    <citation type="submission" date="2011-03" db="EMBL/GenBank/DDBJ databases">
        <title>Draft genome sequence of Brevundimonas diminuta.</title>
        <authorList>
            <person name="Brown P.J.B."/>
            <person name="Buechlein A."/>
            <person name="Hemmerich C."/>
            <person name="Brun Y.V."/>
        </authorList>
    </citation>
    <scope>NUCLEOTIDE SEQUENCE [LARGE SCALE GENOMIC DNA]</scope>
    <source>
        <strain evidence="3">C19</strain>
    </source>
</reference>
<dbReference type="Pfam" id="PF01833">
    <property type="entry name" value="TIG"/>
    <property type="match status" value="1"/>
</dbReference>
<evidence type="ECO:0000313" key="2">
    <source>
        <dbReference type="EMBL" id="EGF89406.1"/>
    </source>
</evidence>
<name>F4QUA6_9CAUL</name>
<organism evidence="2 3">
    <name type="scientific">Asticcacaulis biprosthecium C19</name>
    <dbReference type="NCBI Taxonomy" id="715226"/>
    <lineage>
        <taxon>Bacteria</taxon>
        <taxon>Pseudomonadati</taxon>
        <taxon>Pseudomonadota</taxon>
        <taxon>Alphaproteobacteria</taxon>
        <taxon>Caulobacterales</taxon>
        <taxon>Caulobacteraceae</taxon>
        <taxon>Asticcacaulis</taxon>
    </lineage>
</organism>
<feature type="domain" description="IPT/TIG" evidence="1">
    <location>
        <begin position="742"/>
        <end position="821"/>
    </location>
</feature>
<dbReference type="EMBL" id="GL883081">
    <property type="protein sequence ID" value="EGF89406.1"/>
    <property type="molecule type" value="Genomic_DNA"/>
</dbReference>
<dbReference type="Gene3D" id="2.60.40.10">
    <property type="entry name" value="Immunoglobulins"/>
    <property type="match status" value="1"/>
</dbReference>